<proteinExistence type="predicted"/>
<dbReference type="Proteomes" id="UP000007875">
    <property type="component" value="Unassembled WGS sequence"/>
</dbReference>
<reference evidence="2" key="1">
    <citation type="submission" date="2003-08" db="EMBL/GenBank/DDBJ databases">
        <authorList>
            <person name="Birren B."/>
            <person name="Nusbaum C."/>
            <person name="Abebe A."/>
            <person name="Abouelleil A."/>
            <person name="Adekoya E."/>
            <person name="Ait-zahra M."/>
            <person name="Allen N."/>
            <person name="Allen T."/>
            <person name="An P."/>
            <person name="Anderson M."/>
            <person name="Anderson S."/>
            <person name="Arachchi H."/>
            <person name="Armbruster J."/>
            <person name="Bachantsang P."/>
            <person name="Baldwin J."/>
            <person name="Barry A."/>
            <person name="Bayul T."/>
            <person name="Blitshsteyn B."/>
            <person name="Bloom T."/>
            <person name="Blye J."/>
            <person name="Boguslavskiy L."/>
            <person name="Borowsky M."/>
            <person name="Boukhgalter B."/>
            <person name="Brunache A."/>
            <person name="Butler J."/>
            <person name="Calixte N."/>
            <person name="Calvo S."/>
            <person name="Camarata J."/>
            <person name="Campo K."/>
            <person name="Chang J."/>
            <person name="Cheshatsang Y."/>
            <person name="Citroen M."/>
            <person name="Collymore A."/>
            <person name="Considine T."/>
            <person name="Cook A."/>
            <person name="Cooke P."/>
            <person name="Corum B."/>
            <person name="Cuomo C."/>
            <person name="David R."/>
            <person name="Dawoe T."/>
            <person name="Degray S."/>
            <person name="Dodge S."/>
            <person name="Dooley K."/>
            <person name="Dorje P."/>
            <person name="Dorjee K."/>
            <person name="Dorris L."/>
            <person name="Duffey N."/>
            <person name="Dupes A."/>
            <person name="Elkins T."/>
            <person name="Engels R."/>
            <person name="Erickson J."/>
            <person name="Farina A."/>
            <person name="Faro S."/>
            <person name="Ferreira P."/>
            <person name="Fischer H."/>
            <person name="Fitzgerald M."/>
            <person name="Foley K."/>
            <person name="Gage D."/>
            <person name="Galagan J."/>
            <person name="Gearin G."/>
            <person name="Gnerre S."/>
            <person name="Gnirke A."/>
            <person name="Goyette A."/>
            <person name="Graham J."/>
            <person name="Grandbois E."/>
            <person name="Gyaltsen K."/>
            <person name="Hafez N."/>
            <person name="Hagopian D."/>
            <person name="Hagos B."/>
            <person name="Hall J."/>
            <person name="Hatcher B."/>
            <person name="Heller A."/>
            <person name="Higgins H."/>
            <person name="Honan T."/>
            <person name="Horn A."/>
            <person name="Houde N."/>
            <person name="Hughes L."/>
            <person name="Hulme W."/>
            <person name="Husby E."/>
            <person name="Iliev I."/>
            <person name="Jaffe D."/>
            <person name="Jones C."/>
            <person name="Kamal M."/>
            <person name="Kamat A."/>
            <person name="Kamvysselis M."/>
            <person name="Karlsson E."/>
            <person name="Kells C."/>
            <person name="Kieu A."/>
            <person name="Kisner P."/>
            <person name="Kodira C."/>
            <person name="Kulbokas E."/>
            <person name="Labutti K."/>
            <person name="Lama D."/>
            <person name="Landers T."/>
            <person name="Leger J."/>
            <person name="Levine S."/>
            <person name="Lewis D."/>
            <person name="Lewis T."/>
            <person name="Lindblad-toh K."/>
            <person name="Liu X."/>
            <person name="Lokyitsang T."/>
            <person name="Lokyitsang Y."/>
            <person name="Lucien O."/>
            <person name="Lui A."/>
            <person name="Ma L.J."/>
            <person name="Mabbitt R."/>
            <person name="Macdonald J."/>
            <person name="Maclean C."/>
            <person name="Major J."/>
            <person name="Manning J."/>
            <person name="Marabella R."/>
            <person name="Maru K."/>
            <person name="Matthews C."/>
            <person name="Mauceli E."/>
            <person name="Mccarthy M."/>
            <person name="Mcdonough S."/>
            <person name="Mcghee T."/>
            <person name="Meldrim J."/>
            <person name="Meneus L."/>
            <person name="Mesirov J."/>
            <person name="Mihalev A."/>
            <person name="Mihova T."/>
            <person name="Mikkelsen T."/>
            <person name="Mlenga V."/>
            <person name="Moru K."/>
            <person name="Mozes J."/>
            <person name="Mulrain L."/>
            <person name="Munson G."/>
            <person name="Naylor J."/>
            <person name="Newes C."/>
            <person name="Nguyen C."/>
            <person name="Nguyen N."/>
            <person name="Nguyen T."/>
            <person name="Nicol R."/>
            <person name="Nielsen C."/>
            <person name="Nizzari M."/>
            <person name="Norbu C."/>
            <person name="Norbu N."/>
            <person name="O'donnell P."/>
            <person name="Okoawo O."/>
            <person name="O'leary S."/>
            <person name="Omotosho B."/>
            <person name="O'neill K."/>
            <person name="Osman S."/>
            <person name="Parker S."/>
            <person name="Perrin D."/>
            <person name="Phunkhang P."/>
            <person name="Piqani B."/>
            <person name="Purcell S."/>
            <person name="Rachupka T."/>
            <person name="Ramasamy U."/>
            <person name="Rameau R."/>
            <person name="Ray V."/>
            <person name="Raymond C."/>
            <person name="Retta R."/>
            <person name="Richardson S."/>
            <person name="Rise C."/>
            <person name="Rodriguez J."/>
            <person name="Rogers J."/>
            <person name="Rogov P."/>
            <person name="Rutman M."/>
            <person name="Schupbach R."/>
            <person name="Seaman C."/>
            <person name="Settipalli S."/>
            <person name="Sharpe T."/>
            <person name="Sheridan J."/>
            <person name="Sherpa N."/>
            <person name="Shi J."/>
            <person name="Smirnov S."/>
            <person name="Smith C."/>
            <person name="Sougnez C."/>
            <person name="Spencer B."/>
            <person name="Stalker J."/>
            <person name="Stange-thomann N."/>
            <person name="Stavropoulos S."/>
            <person name="Stetson K."/>
            <person name="Stone C."/>
            <person name="Stone S."/>
            <person name="Stubbs M."/>
            <person name="Talamas J."/>
            <person name="Tchuinga P."/>
            <person name="Tenzing P."/>
            <person name="Tesfaye S."/>
            <person name="Theodore J."/>
            <person name="Thoulutsang Y."/>
            <person name="Topham K."/>
            <person name="Towey S."/>
            <person name="Tsamla T."/>
            <person name="Tsomo N."/>
            <person name="Vallee D."/>
            <person name="Vassiliev H."/>
            <person name="Venkataraman V."/>
            <person name="Vinson J."/>
            <person name="Vo A."/>
            <person name="Wade C."/>
            <person name="Wang S."/>
            <person name="Wangchuk T."/>
            <person name="Wangdi T."/>
            <person name="Whittaker C."/>
            <person name="Wilkinson J."/>
            <person name="Wu Y."/>
            <person name="Wyman D."/>
            <person name="Yadav S."/>
            <person name="Yang S."/>
            <person name="Yang X."/>
            <person name="Yeager S."/>
            <person name="Yee E."/>
            <person name="Young G."/>
            <person name="Zainoun J."/>
            <person name="Zembeck L."/>
            <person name="Zimmer A."/>
            <person name="Zody M."/>
            <person name="Lander E."/>
        </authorList>
    </citation>
    <scope>NUCLEOTIDE SEQUENCE [LARGE SCALE GENOMIC DNA]</scope>
</reference>
<dbReference type="Ensembl" id="ENSCSAVT00000006066.1">
    <property type="protein sequence ID" value="ENSCSAVP00000005991.1"/>
    <property type="gene ID" value="ENSCSAVG00000003573.1"/>
</dbReference>
<dbReference type="AlphaFoldDB" id="H2YKY9"/>
<protein>
    <submittedName>
        <fullName evidence="1">Uncharacterized protein</fullName>
    </submittedName>
</protein>
<evidence type="ECO:0000313" key="1">
    <source>
        <dbReference type="Ensembl" id="ENSCSAVP00000005991.1"/>
    </source>
</evidence>
<dbReference type="GeneTree" id="ENSGT00730000113776"/>
<reference evidence="1" key="2">
    <citation type="submission" date="2025-08" db="UniProtKB">
        <authorList>
            <consortium name="Ensembl"/>
        </authorList>
    </citation>
    <scope>IDENTIFICATION</scope>
</reference>
<keyword evidence="2" id="KW-1185">Reference proteome</keyword>
<name>H2YKY9_CIOSA</name>
<evidence type="ECO:0000313" key="2">
    <source>
        <dbReference type="Proteomes" id="UP000007875"/>
    </source>
</evidence>
<accession>H2YKY9</accession>
<sequence>MLGVVMAEKQEPYSEDERRTFDVVGKFNGFTKWYLGSQFASGNSMDKACLTWTSKLAHAIHKPVEIDQD</sequence>
<dbReference type="HOGENOM" id="CLU_2775193_0_0_1"/>
<organism evidence="1 2">
    <name type="scientific">Ciona savignyi</name>
    <name type="common">Pacific transparent sea squirt</name>
    <dbReference type="NCBI Taxonomy" id="51511"/>
    <lineage>
        <taxon>Eukaryota</taxon>
        <taxon>Metazoa</taxon>
        <taxon>Chordata</taxon>
        <taxon>Tunicata</taxon>
        <taxon>Ascidiacea</taxon>
        <taxon>Phlebobranchia</taxon>
        <taxon>Cionidae</taxon>
        <taxon>Ciona</taxon>
    </lineage>
</organism>
<dbReference type="InParanoid" id="H2YKY9"/>
<reference evidence="1" key="3">
    <citation type="submission" date="2025-09" db="UniProtKB">
        <authorList>
            <consortium name="Ensembl"/>
        </authorList>
    </citation>
    <scope>IDENTIFICATION</scope>
</reference>